<dbReference type="CDD" id="cd17320">
    <property type="entry name" value="MFS_MdfA_MDR_like"/>
    <property type="match status" value="1"/>
</dbReference>
<evidence type="ECO:0000256" key="8">
    <source>
        <dbReference type="SAM" id="Phobius"/>
    </source>
</evidence>
<gene>
    <name evidence="10" type="ORF">FHS68_004328</name>
</gene>
<feature type="domain" description="Major facilitator superfamily (MFS) profile" evidence="9">
    <location>
        <begin position="9"/>
        <end position="393"/>
    </location>
</feature>
<dbReference type="Pfam" id="PF07690">
    <property type="entry name" value="MFS_1"/>
    <property type="match status" value="1"/>
</dbReference>
<evidence type="ECO:0000259" key="9">
    <source>
        <dbReference type="PROSITE" id="PS50850"/>
    </source>
</evidence>
<evidence type="ECO:0000313" key="11">
    <source>
        <dbReference type="Proteomes" id="UP001179181"/>
    </source>
</evidence>
<feature type="transmembrane region" description="Helical" evidence="8">
    <location>
        <begin position="213"/>
        <end position="231"/>
    </location>
</feature>
<dbReference type="InterPro" id="IPR011701">
    <property type="entry name" value="MFS"/>
</dbReference>
<dbReference type="InterPro" id="IPR004812">
    <property type="entry name" value="Efflux_drug-R_Bcr/CmlA"/>
</dbReference>
<keyword evidence="5 8" id="KW-0812">Transmembrane</keyword>
<dbReference type="NCBIfam" id="TIGR00710">
    <property type="entry name" value="efflux_Bcr_CflA"/>
    <property type="match status" value="1"/>
</dbReference>
<feature type="transmembrane region" description="Helical" evidence="8">
    <location>
        <begin position="251"/>
        <end position="271"/>
    </location>
</feature>
<keyword evidence="3" id="KW-0813">Transport</keyword>
<feature type="transmembrane region" description="Helical" evidence="8">
    <location>
        <begin position="302"/>
        <end position="322"/>
    </location>
</feature>
<comment type="similarity">
    <text evidence="2">Belongs to the major facilitator superfamily. Bcr/CmlA family.</text>
</comment>
<feature type="transmembrane region" description="Helical" evidence="8">
    <location>
        <begin position="45"/>
        <end position="64"/>
    </location>
</feature>
<keyword evidence="11" id="KW-1185">Reference proteome</keyword>
<dbReference type="RefSeq" id="WP_167274466.1">
    <property type="nucleotide sequence ID" value="NZ_JAASQJ010000004.1"/>
</dbReference>
<keyword evidence="4" id="KW-1003">Cell membrane</keyword>
<dbReference type="PANTHER" id="PTHR23502">
    <property type="entry name" value="MAJOR FACILITATOR SUPERFAMILY"/>
    <property type="match status" value="1"/>
</dbReference>
<evidence type="ECO:0000256" key="7">
    <source>
        <dbReference type="ARBA" id="ARBA00023136"/>
    </source>
</evidence>
<accession>A0ABX0UQ79</accession>
<sequence length="410" mass="44442">MSHKQYFYLILILGSLATVSPFSIDMYLPGFPRIAADLHTTIDKVQLSLTSYFIGICFGQMLYGPLVDRFGRKKPLYTGLVVYIIASFGCSLTSSVDALIGMRFLQAIGGCAGMVASQALVSDLFPVERRAEAFSSITLVIAVSPMIAPTVGGYVTSNMAWQWVFIILAGIVSLIVVAVYFFLPTGKEPDNSVSLRPKAVLNGYATVIRQPQFAIYTFAGGLANAATFAYIAGSSDVFMNIYHVTEQQYGWIFAFLAFAMIGSTQLNHLLLRRFKSEQIIKATLIYQSVLGIILILGIYNNWFGLLCLIGMMFLFLTGQGLTGPNTSALSLAPFRKHTGSASALLGSWRMGTGALLSGVVSFLHNQTAMPMAGTMAFCVMGGLVILFTGNAVVKHQARGRDIEDEISVLL</sequence>
<dbReference type="SUPFAM" id="SSF103473">
    <property type="entry name" value="MFS general substrate transporter"/>
    <property type="match status" value="1"/>
</dbReference>
<feature type="transmembrane region" description="Helical" evidence="8">
    <location>
        <begin position="76"/>
        <end position="94"/>
    </location>
</feature>
<dbReference type="PROSITE" id="PS50850">
    <property type="entry name" value="MFS"/>
    <property type="match status" value="1"/>
</dbReference>
<feature type="transmembrane region" description="Helical" evidence="8">
    <location>
        <begin position="133"/>
        <end position="155"/>
    </location>
</feature>
<evidence type="ECO:0000256" key="6">
    <source>
        <dbReference type="ARBA" id="ARBA00022989"/>
    </source>
</evidence>
<evidence type="ECO:0000256" key="3">
    <source>
        <dbReference type="ARBA" id="ARBA00022448"/>
    </source>
</evidence>
<dbReference type="InterPro" id="IPR020846">
    <property type="entry name" value="MFS_dom"/>
</dbReference>
<reference evidence="10 11" key="1">
    <citation type="submission" date="2020-03" db="EMBL/GenBank/DDBJ databases">
        <title>Genomic Encyclopedia of Type Strains, Phase IV (KMG-IV): sequencing the most valuable type-strain genomes for metagenomic binning, comparative biology and taxonomic classification.</title>
        <authorList>
            <person name="Goeker M."/>
        </authorList>
    </citation>
    <scope>NUCLEOTIDE SEQUENCE [LARGE SCALE GENOMIC DNA]</scope>
    <source>
        <strain evidence="10 11">DSM 102865</strain>
    </source>
</reference>
<proteinExistence type="inferred from homology"/>
<dbReference type="EMBL" id="JAASQJ010000004">
    <property type="protein sequence ID" value="NIJ55141.1"/>
    <property type="molecule type" value="Genomic_DNA"/>
</dbReference>
<dbReference type="Gene3D" id="1.20.1720.10">
    <property type="entry name" value="Multidrug resistance protein D"/>
    <property type="match status" value="1"/>
</dbReference>
<evidence type="ECO:0000313" key="10">
    <source>
        <dbReference type="EMBL" id="NIJ55141.1"/>
    </source>
</evidence>
<name>A0ABX0UQ79_9BACT</name>
<organism evidence="10 11">
    <name type="scientific">Dyadobacter arcticus</name>
    <dbReference type="NCBI Taxonomy" id="1078754"/>
    <lineage>
        <taxon>Bacteria</taxon>
        <taxon>Pseudomonadati</taxon>
        <taxon>Bacteroidota</taxon>
        <taxon>Cytophagia</taxon>
        <taxon>Cytophagales</taxon>
        <taxon>Spirosomataceae</taxon>
        <taxon>Dyadobacter</taxon>
    </lineage>
</organism>
<evidence type="ECO:0000256" key="1">
    <source>
        <dbReference type="ARBA" id="ARBA00004651"/>
    </source>
</evidence>
<comment type="caution">
    <text evidence="10">The sequence shown here is derived from an EMBL/GenBank/DDBJ whole genome shotgun (WGS) entry which is preliminary data.</text>
</comment>
<feature type="transmembrane region" description="Helical" evidence="8">
    <location>
        <begin position="369"/>
        <end position="393"/>
    </location>
</feature>
<dbReference type="Proteomes" id="UP001179181">
    <property type="component" value="Unassembled WGS sequence"/>
</dbReference>
<evidence type="ECO:0000256" key="2">
    <source>
        <dbReference type="ARBA" id="ARBA00006236"/>
    </source>
</evidence>
<keyword evidence="6 8" id="KW-1133">Transmembrane helix</keyword>
<feature type="transmembrane region" description="Helical" evidence="8">
    <location>
        <begin position="161"/>
        <end position="183"/>
    </location>
</feature>
<feature type="transmembrane region" description="Helical" evidence="8">
    <location>
        <begin position="100"/>
        <end position="121"/>
    </location>
</feature>
<protein>
    <submittedName>
        <fullName evidence="10">DHA1 family bicyclomycin/chloramphenicol resistance-like MFS transporter</fullName>
    </submittedName>
</protein>
<dbReference type="PANTHER" id="PTHR23502:SF132">
    <property type="entry name" value="POLYAMINE TRANSPORTER 2-RELATED"/>
    <property type="match status" value="1"/>
</dbReference>
<dbReference type="InterPro" id="IPR036259">
    <property type="entry name" value="MFS_trans_sf"/>
</dbReference>
<evidence type="ECO:0000256" key="4">
    <source>
        <dbReference type="ARBA" id="ARBA00022475"/>
    </source>
</evidence>
<keyword evidence="7 8" id="KW-0472">Membrane</keyword>
<comment type="subcellular location">
    <subcellularLocation>
        <location evidence="1">Cell membrane</location>
        <topology evidence="1">Multi-pass membrane protein</topology>
    </subcellularLocation>
</comment>
<evidence type="ECO:0000256" key="5">
    <source>
        <dbReference type="ARBA" id="ARBA00022692"/>
    </source>
</evidence>